<organism evidence="3 4">
    <name type="scientific">Enterocloster aldenensis</name>
    <dbReference type="NCBI Taxonomy" id="358742"/>
    <lineage>
        <taxon>Bacteria</taxon>
        <taxon>Bacillati</taxon>
        <taxon>Bacillota</taxon>
        <taxon>Clostridia</taxon>
        <taxon>Lachnospirales</taxon>
        <taxon>Lachnospiraceae</taxon>
        <taxon>Enterocloster</taxon>
    </lineage>
</organism>
<feature type="chain" id="PRO_5045382515" description="SGNH/GDSL hydrolase family protein" evidence="2">
    <location>
        <begin position="49"/>
        <end position="361"/>
    </location>
</feature>
<dbReference type="InterPro" id="IPR036514">
    <property type="entry name" value="SGNH_hydro_sf"/>
</dbReference>
<sequence length="361" mass="38074">MQGYGCGCVIWDSRKKQKEIKTIMRKMRLFPLLMAAAIAMSAASSCSAGNGGGTAQETGTKAASLPSSEAGTEDAGGDGAGGMDKAGKADEPEGADKAGKADEPEDADKSGKADEPEGADKSGEEVYSKIPDPVAEDGSKILFVGNSHTYTNDLPGVFYQMAEAGGHKVDVYDLTEGSYSLKMYSDPEDGLGSVLTEALKGENWDFVILQENTNAAIALNAKRDMYPYARELDGMIQKAGGQTVFLMTWAPKDGAGAFSHEMVQTQLSLGYRTIAEELDALLIPGGEVFETARKQVESLELWGEDGQHPSEEGTYLAACSAYALLFQESPAGNSFVGDLSETVAGNLQEIADAVILGTKKS</sequence>
<name>A0ABX2HPM1_9FIRM</name>
<dbReference type="Gene3D" id="3.40.50.1110">
    <property type="entry name" value="SGNH hydrolase"/>
    <property type="match status" value="1"/>
</dbReference>
<comment type="caution">
    <text evidence="3">The sequence shown here is derived from an EMBL/GenBank/DDBJ whole genome shotgun (WGS) entry which is preliminary data.</text>
</comment>
<evidence type="ECO:0000313" key="3">
    <source>
        <dbReference type="EMBL" id="NSJ51379.1"/>
    </source>
</evidence>
<keyword evidence="4" id="KW-1185">Reference proteome</keyword>
<evidence type="ECO:0008006" key="5">
    <source>
        <dbReference type="Google" id="ProtNLM"/>
    </source>
</evidence>
<evidence type="ECO:0000313" key="4">
    <source>
        <dbReference type="Proteomes" id="UP000669239"/>
    </source>
</evidence>
<proteinExistence type="predicted"/>
<accession>A0ABX2HPM1</accession>
<protein>
    <recommendedName>
        <fullName evidence="5">SGNH/GDSL hydrolase family protein</fullName>
    </recommendedName>
</protein>
<gene>
    <name evidence="3" type="ORF">G5B36_22100</name>
</gene>
<feature type="region of interest" description="Disordered" evidence="1">
    <location>
        <begin position="45"/>
        <end position="132"/>
    </location>
</feature>
<keyword evidence="2" id="KW-0732">Signal</keyword>
<evidence type="ECO:0000256" key="1">
    <source>
        <dbReference type="SAM" id="MobiDB-lite"/>
    </source>
</evidence>
<evidence type="ECO:0000256" key="2">
    <source>
        <dbReference type="SAM" id="SignalP"/>
    </source>
</evidence>
<dbReference type="SUPFAM" id="SSF52266">
    <property type="entry name" value="SGNH hydrolase"/>
    <property type="match status" value="1"/>
</dbReference>
<feature type="signal peptide" evidence="2">
    <location>
        <begin position="1"/>
        <end position="48"/>
    </location>
</feature>
<feature type="compositionally biased region" description="Polar residues" evidence="1">
    <location>
        <begin position="56"/>
        <end position="70"/>
    </location>
</feature>
<dbReference type="RefSeq" id="WP_165642828.1">
    <property type="nucleotide sequence ID" value="NZ_WTVF01000033.1"/>
</dbReference>
<dbReference type="EMBL" id="JAAITT010000040">
    <property type="protein sequence ID" value="NSJ51379.1"/>
    <property type="molecule type" value="Genomic_DNA"/>
</dbReference>
<reference evidence="3 4" key="1">
    <citation type="journal article" date="2020" name="Cell Host Microbe">
        <title>Functional and Genomic Variation between Human-Derived Isolates of Lachnospiraceae Reveals Inter- and Intra-Species Diversity.</title>
        <authorList>
            <person name="Sorbara M.T."/>
            <person name="Littmann E.R."/>
            <person name="Fontana E."/>
            <person name="Moody T.U."/>
            <person name="Kohout C.E."/>
            <person name="Gjonbalaj M."/>
            <person name="Eaton V."/>
            <person name="Seok R."/>
            <person name="Leiner I.M."/>
            <person name="Pamer E.G."/>
        </authorList>
    </citation>
    <scope>NUCLEOTIDE SEQUENCE [LARGE SCALE GENOMIC DNA]</scope>
    <source>
        <strain evidence="3 4">MSK.1.17</strain>
    </source>
</reference>
<feature type="compositionally biased region" description="Basic and acidic residues" evidence="1">
    <location>
        <begin position="85"/>
        <end position="127"/>
    </location>
</feature>
<dbReference type="Proteomes" id="UP000669239">
    <property type="component" value="Unassembled WGS sequence"/>
</dbReference>